<organism evidence="2 3">
    <name type="scientific">[Eubacterium] hominis</name>
    <dbReference type="NCBI Taxonomy" id="2764325"/>
    <lineage>
        <taxon>Bacteria</taxon>
        <taxon>Bacillati</taxon>
        <taxon>Bacillota</taxon>
        <taxon>Erysipelotrichia</taxon>
        <taxon>Erysipelotrichales</taxon>
        <taxon>Erysipelotrichaceae</taxon>
        <taxon>Amedibacillus</taxon>
    </lineage>
</organism>
<feature type="transmembrane region" description="Helical" evidence="1">
    <location>
        <begin position="389"/>
        <end position="411"/>
    </location>
</feature>
<sequence length="428" mass="49149">MKTVQRAVLMLRRSKKETISFIMTLTISIGLLYLFVNLQIATKQNEINILEISDTTDLIMLIFTLAIAGICAWNSFNANTFFQKAKSKELCVYLSSGMNIVTLSKYLLVQNFILLIISTILGGILGIIFNPIVNLLIMILTSTSLPLFNITIYGTLTWIAILIFEFIFMVMSNVGYAYRTELKYLLDNSHRLDIGDTRMFKAKDPLYYVFFILGAIMLLILPAKDIFPMVGCVIGIFGLQGILRYAIPKRLELMKNQHTNLNSEKILIVGALYSLVKTMCFYIIILFALLILMSCFLFAYDMSNYMRIVLCIGYMLLLIMIGISIYYKLIIEAKKQVDEYYHLQLLGFLKKDLENIVKKEIRLIFLIILAAPFPYAIIIGLRFLFIQKISFILCLYVLLSYIVVLSLIGLFTEHIYLKIIFQKDKGEE</sequence>
<dbReference type="KEGG" id="ehn:H9Q80_06475"/>
<keyword evidence="3" id="KW-1185">Reference proteome</keyword>
<keyword evidence="1" id="KW-1133">Transmembrane helix</keyword>
<dbReference type="RefSeq" id="WP_117452641.1">
    <property type="nucleotide sequence ID" value="NZ_CP060636.1"/>
</dbReference>
<feature type="transmembrane region" description="Helical" evidence="1">
    <location>
        <begin position="205"/>
        <end position="221"/>
    </location>
</feature>
<feature type="transmembrane region" description="Helical" evidence="1">
    <location>
        <begin position="112"/>
        <end position="140"/>
    </location>
</feature>
<feature type="transmembrane region" description="Helical" evidence="1">
    <location>
        <begin position="305"/>
        <end position="327"/>
    </location>
</feature>
<dbReference type="Proteomes" id="UP000515856">
    <property type="component" value="Chromosome"/>
</dbReference>
<dbReference type="AlphaFoldDB" id="A0A7G9GS07"/>
<feature type="transmembrane region" description="Helical" evidence="1">
    <location>
        <begin position="363"/>
        <end position="383"/>
    </location>
</feature>
<feature type="transmembrane region" description="Helical" evidence="1">
    <location>
        <begin position="227"/>
        <end position="246"/>
    </location>
</feature>
<gene>
    <name evidence="2" type="ORF">H9Q80_06475</name>
</gene>
<reference evidence="2 3" key="1">
    <citation type="submission" date="2020-08" db="EMBL/GenBank/DDBJ databases">
        <authorList>
            <person name="Liu C."/>
            <person name="Sun Q."/>
        </authorList>
    </citation>
    <scope>NUCLEOTIDE SEQUENCE [LARGE SCALE GENOMIC DNA]</scope>
    <source>
        <strain evidence="2 3">NSJ-61</strain>
    </source>
</reference>
<protein>
    <recommendedName>
        <fullName evidence="4">FtsX-like permease family protein</fullName>
    </recommendedName>
</protein>
<feature type="transmembrane region" description="Helical" evidence="1">
    <location>
        <begin position="266"/>
        <end position="299"/>
    </location>
</feature>
<dbReference type="EMBL" id="CP060636">
    <property type="protein sequence ID" value="QNM13589.1"/>
    <property type="molecule type" value="Genomic_DNA"/>
</dbReference>
<evidence type="ECO:0008006" key="4">
    <source>
        <dbReference type="Google" id="ProtNLM"/>
    </source>
</evidence>
<name>A0A7G9GS07_9FIRM</name>
<proteinExistence type="predicted"/>
<keyword evidence="1" id="KW-0472">Membrane</keyword>
<evidence type="ECO:0000313" key="3">
    <source>
        <dbReference type="Proteomes" id="UP000515856"/>
    </source>
</evidence>
<feature type="transmembrane region" description="Helical" evidence="1">
    <location>
        <begin position="58"/>
        <end position="76"/>
    </location>
</feature>
<evidence type="ECO:0000313" key="2">
    <source>
        <dbReference type="EMBL" id="QNM13589.1"/>
    </source>
</evidence>
<feature type="transmembrane region" description="Helical" evidence="1">
    <location>
        <begin position="21"/>
        <end position="38"/>
    </location>
</feature>
<feature type="transmembrane region" description="Helical" evidence="1">
    <location>
        <begin position="152"/>
        <end position="176"/>
    </location>
</feature>
<evidence type="ECO:0000256" key="1">
    <source>
        <dbReference type="SAM" id="Phobius"/>
    </source>
</evidence>
<keyword evidence="1" id="KW-0812">Transmembrane</keyword>
<accession>A0A7G9GS07</accession>